<feature type="transmembrane region" description="Helical" evidence="1">
    <location>
        <begin position="6"/>
        <end position="31"/>
    </location>
</feature>
<organism evidence="2 3">
    <name type="scientific">Brevibacillus choshinensis</name>
    <dbReference type="NCBI Taxonomy" id="54911"/>
    <lineage>
        <taxon>Bacteria</taxon>
        <taxon>Bacillati</taxon>
        <taxon>Bacillota</taxon>
        <taxon>Bacilli</taxon>
        <taxon>Bacillales</taxon>
        <taxon>Paenibacillaceae</taxon>
        <taxon>Brevibacillus</taxon>
    </lineage>
</organism>
<protein>
    <submittedName>
        <fullName evidence="2">DUF3995 domain-containing protein</fullName>
    </submittedName>
</protein>
<evidence type="ECO:0000313" key="2">
    <source>
        <dbReference type="EMBL" id="QRG66015.1"/>
    </source>
</evidence>
<dbReference type="EMBL" id="CP069127">
    <property type="protein sequence ID" value="QRG66015.1"/>
    <property type="molecule type" value="Genomic_DNA"/>
</dbReference>
<dbReference type="RefSeq" id="WP_203353084.1">
    <property type="nucleotide sequence ID" value="NZ_CP069127.1"/>
</dbReference>
<sequence>MKAAFILTSAAFLLFISLLHLYWAAGGKWGLEVAIPRTPSDSEHLFRPGKGATVAVAILILGAGYLLLAKSGFVPPLLPQQFLQWGCILCAAVFFIRAVGDFRYVGFFKRVRQTRFARIDTRLYSPLCVWLGLAFVLALTA</sequence>
<dbReference type="Proteomes" id="UP000596248">
    <property type="component" value="Chromosome"/>
</dbReference>
<keyword evidence="1" id="KW-0812">Transmembrane</keyword>
<dbReference type="Pfam" id="PF13160">
    <property type="entry name" value="DUF3995"/>
    <property type="match status" value="1"/>
</dbReference>
<evidence type="ECO:0000256" key="1">
    <source>
        <dbReference type="SAM" id="Phobius"/>
    </source>
</evidence>
<feature type="transmembrane region" description="Helical" evidence="1">
    <location>
        <begin position="82"/>
        <end position="100"/>
    </location>
</feature>
<gene>
    <name evidence="2" type="ORF">JNE38_20890</name>
</gene>
<feature type="transmembrane region" description="Helical" evidence="1">
    <location>
        <begin position="121"/>
        <end position="140"/>
    </location>
</feature>
<keyword evidence="1" id="KW-1133">Transmembrane helix</keyword>
<evidence type="ECO:0000313" key="3">
    <source>
        <dbReference type="Proteomes" id="UP000596248"/>
    </source>
</evidence>
<keyword evidence="1" id="KW-0472">Membrane</keyword>
<feature type="transmembrane region" description="Helical" evidence="1">
    <location>
        <begin position="52"/>
        <end position="70"/>
    </location>
</feature>
<reference evidence="2 3" key="1">
    <citation type="submission" date="2021-01" db="EMBL/GenBank/DDBJ databases">
        <title>Identification of strong promoters based on the transcriptome of Brevibacillus choshinensis.</title>
        <authorList>
            <person name="Yao D."/>
            <person name="Zhang K."/>
            <person name="Wu J."/>
        </authorList>
    </citation>
    <scope>NUCLEOTIDE SEQUENCE [LARGE SCALE GENOMIC DNA]</scope>
    <source>
        <strain evidence="2 3">HPD31-SP3</strain>
    </source>
</reference>
<dbReference type="InterPro" id="IPR025058">
    <property type="entry name" value="DUF3995"/>
</dbReference>
<proteinExistence type="predicted"/>
<name>A0ABX7FJH4_BRECH</name>
<keyword evidence="3" id="KW-1185">Reference proteome</keyword>
<accession>A0ABX7FJH4</accession>